<comment type="caution">
    <text evidence="1">The sequence shown here is derived from an EMBL/GenBank/DDBJ whole genome shotgun (WGS) entry which is preliminary data.</text>
</comment>
<protein>
    <submittedName>
        <fullName evidence="1">Uncharacterized protein</fullName>
    </submittedName>
</protein>
<organism evidence="1 2">
    <name type="scientific">Leifsonia shinshuensis</name>
    <dbReference type="NCBI Taxonomy" id="150026"/>
    <lineage>
        <taxon>Bacteria</taxon>
        <taxon>Bacillati</taxon>
        <taxon>Actinomycetota</taxon>
        <taxon>Actinomycetes</taxon>
        <taxon>Micrococcales</taxon>
        <taxon>Microbacteriaceae</taxon>
        <taxon>Leifsonia</taxon>
    </lineage>
</organism>
<dbReference type="EMBL" id="JACCFL010000001">
    <property type="protein sequence ID" value="NYJ23782.1"/>
    <property type="molecule type" value="Genomic_DNA"/>
</dbReference>
<dbReference type="Proteomes" id="UP000578352">
    <property type="component" value="Unassembled WGS sequence"/>
</dbReference>
<sequence>MGRKILPMQRLPHVIPRGRIVSRILMREE</sequence>
<reference evidence="1 2" key="1">
    <citation type="submission" date="2020-07" db="EMBL/GenBank/DDBJ databases">
        <title>Sequencing the genomes of 1000 actinobacteria strains.</title>
        <authorList>
            <person name="Klenk H.-P."/>
        </authorList>
    </citation>
    <scope>NUCLEOTIDE SEQUENCE [LARGE SCALE GENOMIC DNA]</scope>
    <source>
        <strain evidence="1 2">DSM 15165</strain>
    </source>
</reference>
<name>A0A853CTS1_9MICO</name>
<proteinExistence type="predicted"/>
<evidence type="ECO:0000313" key="2">
    <source>
        <dbReference type="Proteomes" id="UP000578352"/>
    </source>
</evidence>
<accession>A0A853CTS1</accession>
<evidence type="ECO:0000313" key="1">
    <source>
        <dbReference type="EMBL" id="NYJ23782.1"/>
    </source>
</evidence>
<gene>
    <name evidence="1" type="ORF">HNR13_002069</name>
</gene>
<dbReference type="AlphaFoldDB" id="A0A853CTS1"/>